<keyword evidence="5" id="KW-1185">Reference proteome</keyword>
<dbReference type="PROSITE" id="PS50025">
    <property type="entry name" value="LAM_G_DOMAIN"/>
    <property type="match status" value="3"/>
</dbReference>
<gene>
    <name evidence="4" type="ORF">JTE90_005594</name>
</gene>
<sequence length="596" mass="65181">MQPANLEKLAQLTFKFKTEEENGLIFYASNDDQSNFLYVGLENGGLVMKSQPGGEIRTRNVKYNDKEWHYVSATKAVKQMRLDIDDFSSLEVDLSEDALVSDTTKMYFAGVPEDFTITSDIRSRRELSQSGHHPFVGCIGDATVNNRFQNFADSVDMKSASLASCPLADPYEEVVPVTSEEPSVTEVEIESSTTATIDEDYSTDYPEGPEPTPFGQCTLPLQPRRDTSVKPGDGIRFGNTPFSRHEFTKPSSFINSILDESTFALEFKSTLDDGLIFYVSGINHIDFVGLIMHSGKIVYVFNCGTGSATISSQNKYNDGEWHRVVFSREGKEGRLVVDDDEEVRGSSTGSASSVNVKAPFYLGGLPDNAPREAKNNVKGISYSFPGCIRNVEAQGELLTRDQPSLKVNTTGCSSKVEEGTFFSSDGGHLALYDTYNVGKRFTITMDIKPRNLFGTLMAVHGNQDYLILQLVDGSLLISVDNGGGAFNSSFLPTDKHYLCDGQFHTIQVIKTSNVITLSVDGQFAGSGIGIGGISSTDTKDPLYIGGLPETSYGKKGVKTVDQYVGCIRYLELNSKPISLAESRVFGHVTLNTCPTI</sequence>
<dbReference type="InterPro" id="IPR050372">
    <property type="entry name" value="Neurexin-related_CASP"/>
</dbReference>
<dbReference type="AlphaFoldDB" id="A0AAV6VC65"/>
<evidence type="ECO:0000313" key="4">
    <source>
        <dbReference type="EMBL" id="KAG8193248.1"/>
    </source>
</evidence>
<dbReference type="Gene3D" id="2.60.120.200">
    <property type="match status" value="3"/>
</dbReference>
<feature type="disulfide bond" evidence="1">
    <location>
        <begin position="566"/>
        <end position="593"/>
    </location>
</feature>
<evidence type="ECO:0000313" key="5">
    <source>
        <dbReference type="Proteomes" id="UP000827092"/>
    </source>
</evidence>
<dbReference type="InterPro" id="IPR013320">
    <property type="entry name" value="ConA-like_dom_sf"/>
</dbReference>
<dbReference type="PANTHER" id="PTHR15036:SF67">
    <property type="entry name" value="LAMININ SUBUNIT ALPHA-LIKE PROTEIN"/>
    <property type="match status" value="1"/>
</dbReference>
<dbReference type="CDD" id="cd00110">
    <property type="entry name" value="LamG"/>
    <property type="match status" value="3"/>
</dbReference>
<dbReference type="Pfam" id="PF00054">
    <property type="entry name" value="Laminin_G_1"/>
    <property type="match status" value="1"/>
</dbReference>
<comment type="caution">
    <text evidence="1">Lacks conserved residue(s) required for the propagation of feature annotation.</text>
</comment>
<dbReference type="EMBL" id="JAFNEN010000127">
    <property type="protein sequence ID" value="KAG8193248.1"/>
    <property type="molecule type" value="Genomic_DNA"/>
</dbReference>
<dbReference type="SMART" id="SM00282">
    <property type="entry name" value="LamG"/>
    <property type="match status" value="3"/>
</dbReference>
<name>A0AAV6VC65_9ARAC</name>
<protein>
    <recommendedName>
        <fullName evidence="3">Laminin G domain-containing protein</fullName>
    </recommendedName>
</protein>
<feature type="domain" description="Laminin G" evidence="3">
    <location>
        <begin position="418"/>
        <end position="593"/>
    </location>
</feature>
<feature type="domain" description="Laminin G" evidence="3">
    <location>
        <begin position="234"/>
        <end position="412"/>
    </location>
</feature>
<feature type="disulfide bond" evidence="1">
    <location>
        <begin position="138"/>
        <end position="165"/>
    </location>
</feature>
<feature type="region of interest" description="Disordered" evidence="2">
    <location>
        <begin position="210"/>
        <end position="234"/>
    </location>
</feature>
<comment type="caution">
    <text evidence="4">The sequence shown here is derived from an EMBL/GenBank/DDBJ whole genome shotgun (WGS) entry which is preliminary data.</text>
</comment>
<dbReference type="Proteomes" id="UP000827092">
    <property type="component" value="Unassembled WGS sequence"/>
</dbReference>
<evidence type="ECO:0000259" key="3">
    <source>
        <dbReference type="PROSITE" id="PS50025"/>
    </source>
</evidence>
<keyword evidence="1" id="KW-1015">Disulfide bond</keyword>
<proteinExistence type="predicted"/>
<dbReference type="Pfam" id="PF02210">
    <property type="entry name" value="Laminin_G_2"/>
    <property type="match status" value="2"/>
</dbReference>
<organism evidence="4 5">
    <name type="scientific">Oedothorax gibbosus</name>
    <dbReference type="NCBI Taxonomy" id="931172"/>
    <lineage>
        <taxon>Eukaryota</taxon>
        <taxon>Metazoa</taxon>
        <taxon>Ecdysozoa</taxon>
        <taxon>Arthropoda</taxon>
        <taxon>Chelicerata</taxon>
        <taxon>Arachnida</taxon>
        <taxon>Araneae</taxon>
        <taxon>Araneomorphae</taxon>
        <taxon>Entelegynae</taxon>
        <taxon>Araneoidea</taxon>
        <taxon>Linyphiidae</taxon>
        <taxon>Erigoninae</taxon>
        <taxon>Oedothorax</taxon>
    </lineage>
</organism>
<dbReference type="GO" id="GO:0016020">
    <property type="term" value="C:membrane"/>
    <property type="evidence" value="ECO:0007669"/>
    <property type="project" value="UniProtKB-SubCell"/>
</dbReference>
<dbReference type="SUPFAM" id="SSF49899">
    <property type="entry name" value="Concanavalin A-like lectins/glucanases"/>
    <property type="match status" value="3"/>
</dbReference>
<feature type="domain" description="Laminin G" evidence="3">
    <location>
        <begin position="1"/>
        <end position="165"/>
    </location>
</feature>
<accession>A0AAV6VC65</accession>
<evidence type="ECO:0000256" key="2">
    <source>
        <dbReference type="SAM" id="MobiDB-lite"/>
    </source>
</evidence>
<reference evidence="4 5" key="1">
    <citation type="journal article" date="2022" name="Nat. Ecol. Evol.">
        <title>A masculinizing supergene underlies an exaggerated male reproductive morph in a spider.</title>
        <authorList>
            <person name="Hendrickx F."/>
            <person name="De Corte Z."/>
            <person name="Sonet G."/>
            <person name="Van Belleghem S.M."/>
            <person name="Kostlbacher S."/>
            <person name="Vangestel C."/>
        </authorList>
    </citation>
    <scope>NUCLEOTIDE SEQUENCE [LARGE SCALE GENOMIC DNA]</scope>
    <source>
        <strain evidence="4">W744_W776</strain>
    </source>
</reference>
<dbReference type="PANTHER" id="PTHR15036">
    <property type="entry name" value="PIKACHURIN-LIKE PROTEIN"/>
    <property type="match status" value="1"/>
</dbReference>
<evidence type="ECO:0000256" key="1">
    <source>
        <dbReference type="PROSITE-ProRule" id="PRU00122"/>
    </source>
</evidence>
<dbReference type="InterPro" id="IPR001791">
    <property type="entry name" value="Laminin_G"/>
</dbReference>